<accession>A0A157R2U5</accession>
<evidence type="ECO:0000313" key="2">
    <source>
        <dbReference type="Proteomes" id="UP000077037"/>
    </source>
</evidence>
<name>A0A157R2U5_9BORD</name>
<evidence type="ECO:0008006" key="3">
    <source>
        <dbReference type="Google" id="ProtNLM"/>
    </source>
</evidence>
<reference evidence="1 2" key="1">
    <citation type="submission" date="2016-03" db="EMBL/GenBank/DDBJ databases">
        <authorList>
            <consortium name="Pathogen Informatics"/>
        </authorList>
    </citation>
    <scope>NUCLEOTIDE SEQUENCE [LARGE SCALE GENOMIC DNA]</scope>
    <source>
        <strain evidence="1 2">NCTC13364</strain>
    </source>
</reference>
<dbReference type="AlphaFoldDB" id="A0A157R2U5"/>
<protein>
    <recommendedName>
        <fullName evidence="3">Lipoprotein</fullName>
    </recommendedName>
</protein>
<gene>
    <name evidence="1" type="ORF">SAMEA1982600_04400</name>
</gene>
<dbReference type="Proteomes" id="UP000077037">
    <property type="component" value="Unassembled WGS sequence"/>
</dbReference>
<dbReference type="RefSeq" id="WP_268874739.1">
    <property type="nucleotide sequence ID" value="NZ_FKBS01000025.1"/>
</dbReference>
<sequence length="44" mass="5158">MLRTMILSIAVACTMTGCIVVPARHYAPAPVYYHPHYYHYYYGY</sequence>
<proteinExistence type="predicted"/>
<dbReference type="EMBL" id="FKBS01000025">
    <property type="protein sequence ID" value="SAI52196.1"/>
    <property type="molecule type" value="Genomic_DNA"/>
</dbReference>
<dbReference type="PROSITE" id="PS51257">
    <property type="entry name" value="PROKAR_LIPOPROTEIN"/>
    <property type="match status" value="1"/>
</dbReference>
<evidence type="ECO:0000313" key="1">
    <source>
        <dbReference type="EMBL" id="SAI52196.1"/>
    </source>
</evidence>
<organism evidence="1 2">
    <name type="scientific">Bordetella ansorpii</name>
    <dbReference type="NCBI Taxonomy" id="288768"/>
    <lineage>
        <taxon>Bacteria</taxon>
        <taxon>Pseudomonadati</taxon>
        <taxon>Pseudomonadota</taxon>
        <taxon>Betaproteobacteria</taxon>
        <taxon>Burkholderiales</taxon>
        <taxon>Alcaligenaceae</taxon>
        <taxon>Bordetella</taxon>
    </lineage>
</organism>